<organism evidence="2 3">
    <name type="scientific">Sulfurimonas gotlandica (strain DSM 19862 / JCM 16533 / GD1)</name>
    <dbReference type="NCBI Taxonomy" id="929558"/>
    <lineage>
        <taxon>Bacteria</taxon>
        <taxon>Pseudomonadati</taxon>
        <taxon>Campylobacterota</taxon>
        <taxon>Epsilonproteobacteria</taxon>
        <taxon>Campylobacterales</taxon>
        <taxon>Sulfurimonadaceae</taxon>
        <taxon>Sulfurimonas</taxon>
    </lineage>
</organism>
<accession>B6BJ39</accession>
<accession>H1FWX8</accession>
<dbReference type="Proteomes" id="UP000006431">
    <property type="component" value="Unassembled WGS sequence"/>
</dbReference>
<evidence type="ECO:0000256" key="1">
    <source>
        <dbReference type="SAM" id="Coils"/>
    </source>
</evidence>
<reference evidence="2 3" key="1">
    <citation type="journal article" date="2012" name="Proc. Natl. Acad. Sci. U.S.A.">
        <title>Genome and physiology of a model Epsilonproteobacterium responsible for sulfide detoxification in marine oxygen depletion zones.</title>
        <authorList>
            <person name="Grote J."/>
            <person name="Schott T."/>
            <person name="Bruckner C.G."/>
            <person name="Glockner F.O."/>
            <person name="Jost G."/>
            <person name="Teeling H."/>
            <person name="Labrenz M."/>
            <person name="Jurgens K."/>
        </authorList>
    </citation>
    <scope>NUCLEOTIDE SEQUENCE [LARGE SCALE GENOMIC DNA]</scope>
    <source>
        <strain evidence="2 3">GD1</strain>
    </source>
</reference>
<evidence type="ECO:0000313" key="2">
    <source>
        <dbReference type="EMBL" id="EHP30554.1"/>
    </source>
</evidence>
<proteinExistence type="predicted"/>
<keyword evidence="3" id="KW-1185">Reference proteome</keyword>
<dbReference type="HOGENOM" id="CLU_2810879_0_0_7"/>
<keyword evidence="1" id="KW-0175">Coiled coil</keyword>
<protein>
    <submittedName>
        <fullName evidence="2">Uncharacterized protein</fullName>
    </submittedName>
</protein>
<dbReference type="AlphaFoldDB" id="B6BJ39"/>
<dbReference type="STRING" id="929558.SMGD1_2031"/>
<gene>
    <name evidence="2" type="ORF">SMGD1_2031</name>
</gene>
<comment type="caution">
    <text evidence="2">The sequence shown here is derived from an EMBL/GenBank/DDBJ whole genome shotgun (WGS) entry which is preliminary data.</text>
</comment>
<evidence type="ECO:0000313" key="3">
    <source>
        <dbReference type="Proteomes" id="UP000006431"/>
    </source>
</evidence>
<feature type="coiled-coil region" evidence="1">
    <location>
        <begin position="2"/>
        <end position="36"/>
    </location>
</feature>
<sequence>MKRKFETKITEQKRQYEKAMAEFKAKEEAFDEQLRESVSTQFKAERQKFTEFQILINPKEFGNNFSR</sequence>
<dbReference type="PATRIC" id="fig|929558.5.peg.2021"/>
<dbReference type="RefSeq" id="WP_008335620.1">
    <property type="nucleotide sequence ID" value="NZ_AFRZ01000001.1"/>
</dbReference>
<dbReference type="EMBL" id="AFRZ01000001">
    <property type="protein sequence ID" value="EHP30554.1"/>
    <property type="molecule type" value="Genomic_DNA"/>
</dbReference>
<name>B6BJ39_SULGG</name>